<keyword evidence="3 10" id="KW-0479">Metal-binding</keyword>
<comment type="function">
    <text evidence="10">Part of a membrane-bound complex that couples electron transfer with translocation of ions across the membrane.</text>
</comment>
<dbReference type="PROSITE" id="PS51656">
    <property type="entry name" value="4FE4S"/>
    <property type="match status" value="1"/>
</dbReference>
<evidence type="ECO:0000313" key="13">
    <source>
        <dbReference type="EMBL" id="PLX18190.1"/>
    </source>
</evidence>
<evidence type="ECO:0000256" key="8">
    <source>
        <dbReference type="ARBA" id="ARBA00023014"/>
    </source>
</evidence>
<dbReference type="PANTHER" id="PTHR43560:SF1">
    <property type="entry name" value="ION-TRANSLOCATING OXIDOREDUCTASE COMPLEX SUBUNIT B"/>
    <property type="match status" value="1"/>
</dbReference>
<feature type="binding site" evidence="10">
    <location>
        <position position="149"/>
    </location>
    <ligand>
        <name>[4Fe-4S] cluster</name>
        <dbReference type="ChEBI" id="CHEBI:49883"/>
        <label>3</label>
    </ligand>
</feature>
<sequence>MTVIPLFGLGILGLFFGLILGFAAKVFHVEVDERVERINEVLPQANCGACGYPGCSGFAEAVVNGTAEVNACIPGGEDTVHKIAEIMGVKATVGEKKVAFLKCKGTCMDTKYKYEYNGAIDCKAAVLVSNGDKSCEYGCLGYGTCASVCPFDAIHINKDTGLPEIDKDKCTACGKCVEECPRDVLDIIPMNSKVFVSCNSQDKGAVVKKVCERGCIGCRICEKVCPFDAIKVSNNIAYIDYSLCRECNLCVEKCPVKVIDSKVIKKNKAYIDEDLCIGCTICKKMCPVDAIEGELKQNHKVIYEKCIGCGVCAEKCPKKAIEMKDM</sequence>
<feature type="domain" description="4Fe-4S ferredoxin-type" evidence="11">
    <location>
        <begin position="124"/>
        <end position="159"/>
    </location>
</feature>
<evidence type="ECO:0000313" key="14">
    <source>
        <dbReference type="Proteomes" id="UP000234857"/>
    </source>
</evidence>
<dbReference type="NCBIfam" id="NF005503">
    <property type="entry name" value="PRK07118.1-2"/>
    <property type="match status" value="1"/>
</dbReference>
<comment type="cofactor">
    <cofactor evidence="10">
        <name>[4Fe-4S] cluster</name>
        <dbReference type="ChEBI" id="CHEBI:49883"/>
    </cofactor>
    <text evidence="10">Binds 3 [4Fe-4S] clusters.</text>
</comment>
<feature type="binding site" evidence="10">
    <location>
        <position position="135"/>
    </location>
    <ligand>
        <name>[4Fe-4S] cluster</name>
        <dbReference type="ChEBI" id="CHEBI:49883"/>
        <label>2</label>
    </ligand>
</feature>
<keyword evidence="7 10" id="KW-0408">Iron</keyword>
<dbReference type="InterPro" id="IPR010207">
    <property type="entry name" value="Elect_transpt_cplx_RnfB/RsxB"/>
</dbReference>
<evidence type="ECO:0000256" key="7">
    <source>
        <dbReference type="ARBA" id="ARBA00023004"/>
    </source>
</evidence>
<feature type="binding site" evidence="10">
    <location>
        <position position="50"/>
    </location>
    <ligand>
        <name>[4Fe-4S] cluster</name>
        <dbReference type="ChEBI" id="CHEBI:49883"/>
        <label>1</label>
    </ligand>
</feature>
<evidence type="ECO:0000256" key="1">
    <source>
        <dbReference type="ARBA" id="ARBA00022448"/>
    </source>
</evidence>
<keyword evidence="6 10" id="KW-0249">Electron transport</keyword>
<comment type="caution">
    <text evidence="13">The sequence shown here is derived from an EMBL/GenBank/DDBJ whole genome shotgun (WGS) entry which is preliminary data.</text>
</comment>
<feature type="binding site" evidence="10">
    <location>
        <position position="47"/>
    </location>
    <ligand>
        <name>[4Fe-4S] cluster</name>
        <dbReference type="ChEBI" id="CHEBI:49883"/>
        <label>1</label>
    </ligand>
</feature>
<comment type="subcellular location">
    <subcellularLocation>
        <location evidence="10">Cell membrane</location>
    </subcellularLocation>
</comment>
<dbReference type="GO" id="GO:0051539">
    <property type="term" value="F:4 iron, 4 sulfur cluster binding"/>
    <property type="evidence" value="ECO:0007669"/>
    <property type="project" value="UniProtKB-UniRule"/>
</dbReference>
<proteinExistence type="inferred from homology"/>
<feature type="domain" description="4Fe-4S ferredoxin-type" evidence="11">
    <location>
        <begin position="203"/>
        <end position="235"/>
    </location>
</feature>
<dbReference type="PROSITE" id="PS51379">
    <property type="entry name" value="4FE4S_FER_2"/>
    <property type="match status" value="6"/>
</dbReference>
<comment type="similarity">
    <text evidence="10">Belongs to the 4Fe4S bacterial-type ferredoxin family. RnfB subfamily.</text>
</comment>
<dbReference type="Gene3D" id="1.10.15.40">
    <property type="entry name" value="Electron transport complex subunit B, putative Fe-S cluster"/>
    <property type="match status" value="1"/>
</dbReference>
<feature type="domain" description="4Fe-4S ferredoxin-type" evidence="11">
    <location>
        <begin position="161"/>
        <end position="190"/>
    </location>
</feature>
<evidence type="ECO:0000256" key="2">
    <source>
        <dbReference type="ARBA" id="ARBA00022485"/>
    </source>
</evidence>
<keyword evidence="9 10" id="KW-0472">Membrane</keyword>
<evidence type="ECO:0000256" key="10">
    <source>
        <dbReference type="HAMAP-Rule" id="MF_00463"/>
    </source>
</evidence>
<dbReference type="GO" id="GO:0005886">
    <property type="term" value="C:plasma membrane"/>
    <property type="evidence" value="ECO:0007669"/>
    <property type="project" value="UniProtKB-SubCell"/>
</dbReference>
<evidence type="ECO:0000256" key="6">
    <source>
        <dbReference type="ARBA" id="ARBA00022982"/>
    </source>
</evidence>
<comment type="caution">
    <text evidence="10">Lacks conserved residue(s) required for the propagation of feature annotation.</text>
</comment>
<dbReference type="EMBL" id="PKTG01000069">
    <property type="protein sequence ID" value="PLX18190.1"/>
    <property type="molecule type" value="Genomic_DNA"/>
</dbReference>
<keyword evidence="1 10" id="KW-0813">Transport</keyword>
<dbReference type="NCBIfam" id="TIGR01944">
    <property type="entry name" value="rnfB"/>
    <property type="match status" value="1"/>
</dbReference>
<dbReference type="AlphaFoldDB" id="A0A2N5ZHK8"/>
<keyword evidence="2 10" id="KW-0004">4Fe-4S</keyword>
<dbReference type="EC" id="7.-.-.-" evidence="10"/>
<dbReference type="PANTHER" id="PTHR43560">
    <property type="entry name" value="ION-TRANSLOCATING OXIDOREDUCTASE COMPLEX SUBUNIT B"/>
    <property type="match status" value="1"/>
</dbReference>
<dbReference type="GO" id="GO:0022900">
    <property type="term" value="P:electron transport chain"/>
    <property type="evidence" value="ECO:0007669"/>
    <property type="project" value="UniProtKB-UniRule"/>
</dbReference>
<feature type="binding site" evidence="10">
    <location>
        <position position="176"/>
    </location>
    <ligand>
        <name>[4Fe-4S] cluster</name>
        <dbReference type="ChEBI" id="CHEBI:49883"/>
        <label>3</label>
    </ligand>
</feature>
<evidence type="ECO:0000256" key="4">
    <source>
        <dbReference type="ARBA" id="ARBA00022737"/>
    </source>
</evidence>
<dbReference type="Proteomes" id="UP000234857">
    <property type="component" value="Unassembled WGS sequence"/>
</dbReference>
<dbReference type="GO" id="GO:0046872">
    <property type="term" value="F:metal ion binding"/>
    <property type="evidence" value="ECO:0007669"/>
    <property type="project" value="UniProtKB-KW"/>
</dbReference>
<gene>
    <name evidence="10" type="primary">rnfB</name>
    <name evidence="13" type="ORF">C0601_05375</name>
</gene>
<dbReference type="Pfam" id="PF00037">
    <property type="entry name" value="Fer4"/>
    <property type="match status" value="1"/>
</dbReference>
<dbReference type="CDD" id="cd10549">
    <property type="entry name" value="MtMvhB_like"/>
    <property type="match status" value="2"/>
</dbReference>
<evidence type="ECO:0000256" key="5">
    <source>
        <dbReference type="ARBA" id="ARBA00022967"/>
    </source>
</evidence>
<dbReference type="InterPro" id="IPR017896">
    <property type="entry name" value="4Fe4S_Fe-S-bd"/>
</dbReference>
<dbReference type="Gene3D" id="3.30.70.20">
    <property type="match status" value="4"/>
</dbReference>
<keyword evidence="4 10" id="KW-0677">Repeat</keyword>
<evidence type="ECO:0000256" key="3">
    <source>
        <dbReference type="ARBA" id="ARBA00022723"/>
    </source>
</evidence>
<accession>A0A2N5ZHK8</accession>
<keyword evidence="10" id="KW-1003">Cell membrane</keyword>
<dbReference type="Pfam" id="PF13187">
    <property type="entry name" value="Fer4_9"/>
    <property type="match status" value="1"/>
</dbReference>
<dbReference type="Pfam" id="PF14697">
    <property type="entry name" value="Fer4_21"/>
    <property type="match status" value="1"/>
</dbReference>
<feature type="domain" description="4Fe-4S ferredoxin-type" evidence="11">
    <location>
        <begin position="267"/>
        <end position="296"/>
    </location>
</feature>
<feature type="binding site" evidence="10">
    <location>
        <position position="180"/>
    </location>
    <ligand>
        <name>[4Fe-4S] cluster</name>
        <dbReference type="ChEBI" id="CHEBI:49883"/>
        <label>2</label>
    </ligand>
</feature>
<evidence type="ECO:0000256" key="9">
    <source>
        <dbReference type="ARBA" id="ARBA00023136"/>
    </source>
</evidence>
<feature type="domain" description="4Fe-4S ferredoxin-type" evidence="11">
    <location>
        <begin position="297"/>
        <end position="326"/>
    </location>
</feature>
<comment type="subunit">
    <text evidence="10">The complex is composed of six subunits: RnfA, RnfB, RnfC, RnfD, RnfE and RnfG.</text>
</comment>
<feature type="domain" description="4Fe-4S" evidence="12">
    <location>
        <begin position="30"/>
        <end position="89"/>
    </location>
</feature>
<feature type="binding site" evidence="10">
    <location>
        <position position="145"/>
    </location>
    <ligand>
        <name>[4Fe-4S] cluster</name>
        <dbReference type="ChEBI" id="CHEBI:49883"/>
        <label>2</label>
    </ligand>
</feature>
<name>A0A2N5ZHK8_MUIH1</name>
<dbReference type="InterPro" id="IPR050395">
    <property type="entry name" value="4Fe4S_Ferredoxin_RnfB"/>
</dbReference>
<dbReference type="InterPro" id="IPR017900">
    <property type="entry name" value="4Fe4S_Fe_S_CS"/>
</dbReference>
<protein>
    <recommendedName>
        <fullName evidence="10">Ion-translocating oxidoreductase complex subunit B</fullName>
        <ecNumber evidence="10">7.-.-.-</ecNumber>
    </recommendedName>
    <alternativeName>
        <fullName evidence="10">Rnf electron transport complex subunit B</fullName>
    </alternativeName>
</protein>
<evidence type="ECO:0000259" key="11">
    <source>
        <dbReference type="PROSITE" id="PS51379"/>
    </source>
</evidence>
<feature type="binding site" evidence="10">
    <location>
        <position position="173"/>
    </location>
    <ligand>
        <name>[4Fe-4S] cluster</name>
        <dbReference type="ChEBI" id="CHEBI:49883"/>
        <label>3</label>
    </ligand>
</feature>
<organism evidence="13 14">
    <name type="scientific">Muiribacterium halophilum</name>
    <dbReference type="NCBI Taxonomy" id="2053465"/>
    <lineage>
        <taxon>Bacteria</taxon>
        <taxon>Candidatus Muiribacteriota</taxon>
        <taxon>Candidatus Muiribacteriia</taxon>
        <taxon>Candidatus Muiribacteriales</taxon>
        <taxon>Candidatus Muiribacteriaceae</taxon>
        <taxon>Candidatus Muiribacterium</taxon>
    </lineage>
</organism>
<keyword evidence="8 10" id="KW-0411">Iron-sulfur</keyword>
<dbReference type="InterPro" id="IPR007202">
    <property type="entry name" value="4Fe-4S_dom"/>
</dbReference>
<evidence type="ECO:0000259" key="12">
    <source>
        <dbReference type="PROSITE" id="PS51656"/>
    </source>
</evidence>
<dbReference type="SUPFAM" id="SSF54862">
    <property type="entry name" value="4Fe-4S ferredoxins"/>
    <property type="match status" value="2"/>
</dbReference>
<feature type="binding site" evidence="10">
    <location>
        <position position="170"/>
    </location>
    <ligand>
        <name>[4Fe-4S] cluster</name>
        <dbReference type="ChEBI" id="CHEBI:49883"/>
        <label>3</label>
    </ligand>
</feature>
<feature type="binding site" evidence="10">
    <location>
        <position position="139"/>
    </location>
    <ligand>
        <name>[4Fe-4S] cluster</name>
        <dbReference type="ChEBI" id="CHEBI:49883"/>
        <label>2</label>
    </ligand>
</feature>
<feature type="binding site" evidence="10">
    <location>
        <position position="72"/>
    </location>
    <ligand>
        <name>[4Fe-4S] cluster</name>
        <dbReference type="ChEBI" id="CHEBI:49883"/>
        <label>1</label>
    </ligand>
</feature>
<feature type="domain" description="4Fe-4S ferredoxin-type" evidence="11">
    <location>
        <begin position="237"/>
        <end position="264"/>
    </location>
</feature>
<dbReference type="PROSITE" id="PS00198">
    <property type="entry name" value="4FE4S_FER_1"/>
    <property type="match status" value="3"/>
</dbReference>
<dbReference type="GO" id="GO:0009055">
    <property type="term" value="F:electron transfer activity"/>
    <property type="evidence" value="ECO:0007669"/>
    <property type="project" value="InterPro"/>
</dbReference>
<feature type="binding site" evidence="10">
    <location>
        <position position="55"/>
    </location>
    <ligand>
        <name>[4Fe-4S] cluster</name>
        <dbReference type="ChEBI" id="CHEBI:49883"/>
        <label>1</label>
    </ligand>
</feature>
<reference evidence="13 14" key="1">
    <citation type="submission" date="2017-11" db="EMBL/GenBank/DDBJ databases">
        <title>Genome-resolved metagenomics identifies genetic mobility, metabolic interactions, and unexpected diversity in perchlorate-reducing communities.</title>
        <authorList>
            <person name="Barnum T.P."/>
            <person name="Figueroa I.A."/>
            <person name="Carlstrom C.I."/>
            <person name="Lucas L.N."/>
            <person name="Engelbrektson A.L."/>
            <person name="Coates J.D."/>
        </authorList>
    </citation>
    <scope>NUCLEOTIDE SEQUENCE [LARGE SCALE GENOMIC DNA]</scope>
    <source>
        <strain evidence="13">BM706</strain>
    </source>
</reference>
<feature type="region of interest" description="Hydrophobic" evidence="10">
    <location>
        <begin position="1"/>
        <end position="24"/>
    </location>
</feature>
<keyword evidence="5 10" id="KW-1278">Translocase</keyword>
<dbReference type="HAMAP" id="MF_00463">
    <property type="entry name" value="RsxB_RnfB"/>
    <property type="match status" value="1"/>
</dbReference>
<dbReference type="Pfam" id="PF04060">
    <property type="entry name" value="FeS"/>
    <property type="match status" value="1"/>
</dbReference>